<evidence type="ECO:0000313" key="5">
    <source>
        <dbReference type="Proteomes" id="UP001163739"/>
    </source>
</evidence>
<organism evidence="4 5">
    <name type="scientific">Alkalimarinus alittae</name>
    <dbReference type="NCBI Taxonomy" id="2961619"/>
    <lineage>
        <taxon>Bacteria</taxon>
        <taxon>Pseudomonadati</taxon>
        <taxon>Pseudomonadota</taxon>
        <taxon>Gammaproteobacteria</taxon>
        <taxon>Alteromonadales</taxon>
        <taxon>Alteromonadaceae</taxon>
        <taxon>Alkalimarinus</taxon>
    </lineage>
</organism>
<keyword evidence="5" id="KW-1185">Reference proteome</keyword>
<dbReference type="Proteomes" id="UP001163739">
    <property type="component" value="Chromosome"/>
</dbReference>
<feature type="domain" description="Outer membrane protein beta-barrel" evidence="3">
    <location>
        <begin position="21"/>
        <end position="214"/>
    </location>
</feature>
<dbReference type="Gene3D" id="2.40.160.20">
    <property type="match status" value="1"/>
</dbReference>
<proteinExistence type="predicted"/>
<dbReference type="SUPFAM" id="SSF56925">
    <property type="entry name" value="OMPA-like"/>
    <property type="match status" value="1"/>
</dbReference>
<gene>
    <name evidence="4" type="ORF">NKI27_09845</name>
</gene>
<keyword evidence="1 2" id="KW-0732">Signal</keyword>
<dbReference type="InterPro" id="IPR011250">
    <property type="entry name" value="OMP/PagP_B-barrel"/>
</dbReference>
<feature type="chain" id="PRO_5045818728" evidence="2">
    <location>
        <begin position="31"/>
        <end position="233"/>
    </location>
</feature>
<reference evidence="4" key="1">
    <citation type="submission" date="2022-06" db="EMBL/GenBank/DDBJ databases">
        <title>Alkalimarinus sp. nov., isolated from gut of a Alitta virens.</title>
        <authorList>
            <person name="Yang A.I."/>
            <person name="Shin N.-R."/>
        </authorList>
    </citation>
    <scope>NUCLEOTIDE SEQUENCE</scope>
    <source>
        <strain evidence="4">A2M4</strain>
    </source>
</reference>
<dbReference type="EMBL" id="CP100390">
    <property type="protein sequence ID" value="UZE94397.1"/>
    <property type="molecule type" value="Genomic_DNA"/>
</dbReference>
<name>A0ABY6MX67_9ALTE</name>
<protein>
    <submittedName>
        <fullName evidence="4">Porin family protein</fullName>
    </submittedName>
</protein>
<dbReference type="RefSeq" id="WP_265045892.1">
    <property type="nucleotide sequence ID" value="NZ_CP100390.1"/>
</dbReference>
<dbReference type="InterPro" id="IPR027385">
    <property type="entry name" value="Beta-barrel_OMP"/>
</dbReference>
<evidence type="ECO:0000259" key="3">
    <source>
        <dbReference type="Pfam" id="PF13505"/>
    </source>
</evidence>
<evidence type="ECO:0000256" key="1">
    <source>
        <dbReference type="ARBA" id="ARBA00022729"/>
    </source>
</evidence>
<sequence>MNGILNRKKDLATSSLLYILVFNISIPAHAATSYAGLSFGHFDYKGADYSDFSTRHLGAGEFDEGGGKFSGDSSAYSLYVGYQFTKNIAVEAGYSRVSDLSDSYDPDSRLLPDVFDPPYSDRRHNLEEITLDKYFASVLGLYPISDSFEVFASAGYVYLKQERELSGGITGSLTETPRFQLAQTHKEDEEGWIAGLGMKYSFNDMLKARLQWQLEKPGPLDIKSTMVSIEVHF</sequence>
<dbReference type="Pfam" id="PF13505">
    <property type="entry name" value="OMP_b-brl"/>
    <property type="match status" value="1"/>
</dbReference>
<evidence type="ECO:0000256" key="2">
    <source>
        <dbReference type="SAM" id="SignalP"/>
    </source>
</evidence>
<evidence type="ECO:0000313" key="4">
    <source>
        <dbReference type="EMBL" id="UZE94397.1"/>
    </source>
</evidence>
<accession>A0ABY6MX67</accession>
<feature type="signal peptide" evidence="2">
    <location>
        <begin position="1"/>
        <end position="30"/>
    </location>
</feature>